<feature type="region of interest" description="Disordered" evidence="4">
    <location>
        <begin position="367"/>
        <end position="427"/>
    </location>
</feature>
<dbReference type="GO" id="GO:0005615">
    <property type="term" value="C:extracellular space"/>
    <property type="evidence" value="ECO:0007669"/>
    <property type="project" value="UniProtKB-ARBA"/>
</dbReference>
<evidence type="ECO:0000256" key="5">
    <source>
        <dbReference type="SAM" id="SignalP"/>
    </source>
</evidence>
<feature type="domain" description="Neurotrophin 1 N-terminal" evidence="7">
    <location>
        <begin position="91"/>
        <end position="181"/>
    </location>
</feature>
<dbReference type="OMA" id="AHAHQTG"/>
<evidence type="ECO:0000313" key="9">
    <source>
        <dbReference type="Proteomes" id="UP000268350"/>
    </source>
</evidence>
<feature type="region of interest" description="Disordered" evidence="4">
    <location>
        <begin position="867"/>
        <end position="949"/>
    </location>
</feature>
<accession>A0A3B0JQ49</accession>
<feature type="chain" id="PRO_5017468724" evidence="5">
    <location>
        <begin position="30"/>
        <end position="1088"/>
    </location>
</feature>
<sequence>MKAGRAFGCLFWALLYCVLYLDLVGGSSSSDEELLDFDFADAKDQAAADDWQLEDLDEQQQADHKLESNMLDFSVDLDEPEPERQAPQFDWRERVLRNALAKALTDEGLRQKFIEVMPILRVLSSQQRLALSALISAQMNAKQGHDLRLEQVRMMFGNDKKLILPIVYDLANLVKSSTRKYLNLESDLAAASASVTALFQDPSLQRRQDQLTVAESEQDDRVGTIDVSGKPAETSVQPEAVSSLEDFFEEMQSDVLDPQMINEALQSAESTQRNSSSKDYKRVRRSANEFVHKLTRSVPISVTEQQLQGGIAGRTVRLNTTSFQQSPSSSANQTYVEIEDLAFAGLNGTEVLPLSADERLDLQRNSGEEALPEEPLPSPEELIAGPRYRQGKRPLPGHKSQPVKRKRLQTGSLRGRPKTSASSHKPQVVPPLVVAQRKCERFTSNMCIRTDDYPLEQIMGSIRRHKNAMSALLAEFYDKPNNNLEFGDDFDDFSLNKKRREDEGSSAGGMCLSVVRYARPQKAKSASGEWKYIVNTGQHTQTLRLEKCSNPGESCSYLAQTYRSHCSQVYNYHRLLSWDKVRGLHVDIFKVPTCCSCQVDGYRQQFPPLSSIQAKDYSPLANYKPESVAPNGGYSTINEEDLDYADESDEDELGLGLRYPTFNGRDTNELYAGGSKKLRGASTSVGPYLSPPDDDVEEEQQQQQQQQRFSGYKSHSHSHSHKSPGASSKKYYSQVSSRRRPHQQQQQNEARVDLDLAPSEMHTDQEVNVNLLSAAGEKPIQRQPINRKRIYTSTHPNTAAAAASSTSSAGGIRLRVPQTTSLPARTGTAAAISSHTSGHATHAHQAAAAAPAFPVASSTAATSQPAFVQRNQQPFNGGSGSKSRPRFYAPPATTPVAVAPNPISVAASPASPLPTERTTKQQQHQQQGQQQHKSTAFPQPPTGVYHVNSNSIYTSSSSVDGPRNGTKRINYNYHPIIDFFEKSSSSSSSSSRRAEPATAAPGGLTDYDMEESQLVEQRVYPQRPAGSGMATGVFQHPIPIQPTISHERRMGFGGAGAGAGAGSVGLGGAGGLGGFANDNAWQPMVVAS</sequence>
<dbReference type="PANTHER" id="PTHR23199:SF12">
    <property type="entry name" value="NEUROTROPHIN 1-RELATED"/>
    <property type="match status" value="1"/>
</dbReference>
<dbReference type="Gene3D" id="2.10.90.10">
    <property type="entry name" value="Cystine-knot cytokines"/>
    <property type="match status" value="1"/>
</dbReference>
<feature type="signal peptide" evidence="5">
    <location>
        <begin position="1"/>
        <end position="29"/>
    </location>
</feature>
<feature type="compositionally biased region" description="Polar residues" evidence="4">
    <location>
        <begin position="867"/>
        <end position="876"/>
    </location>
</feature>
<feature type="region of interest" description="Disordered" evidence="4">
    <location>
        <begin position="818"/>
        <end position="846"/>
    </location>
</feature>
<evidence type="ECO:0000256" key="1">
    <source>
        <dbReference type="ARBA" id="ARBA00022729"/>
    </source>
</evidence>
<dbReference type="GO" id="GO:0021556">
    <property type="term" value="P:central nervous system formation"/>
    <property type="evidence" value="ECO:0007669"/>
    <property type="project" value="TreeGrafter"/>
</dbReference>
<evidence type="ECO:0000256" key="4">
    <source>
        <dbReference type="SAM" id="MobiDB-lite"/>
    </source>
</evidence>
<feature type="domain" description="Spaetzle" evidence="6">
    <location>
        <begin position="510"/>
        <end position="599"/>
    </location>
</feature>
<organism evidence="8 9">
    <name type="scientific">Drosophila guanche</name>
    <name type="common">Fruit fly</name>
    <dbReference type="NCBI Taxonomy" id="7266"/>
    <lineage>
        <taxon>Eukaryota</taxon>
        <taxon>Metazoa</taxon>
        <taxon>Ecdysozoa</taxon>
        <taxon>Arthropoda</taxon>
        <taxon>Hexapoda</taxon>
        <taxon>Insecta</taxon>
        <taxon>Pterygota</taxon>
        <taxon>Neoptera</taxon>
        <taxon>Endopterygota</taxon>
        <taxon>Diptera</taxon>
        <taxon>Brachycera</taxon>
        <taxon>Muscomorpha</taxon>
        <taxon>Ephydroidea</taxon>
        <taxon>Drosophilidae</taxon>
        <taxon>Drosophila</taxon>
        <taxon>Sophophora</taxon>
    </lineage>
</organism>
<evidence type="ECO:0000259" key="7">
    <source>
        <dbReference type="Pfam" id="PF24103"/>
    </source>
</evidence>
<proteinExistence type="predicted"/>
<feature type="compositionally biased region" description="Low complexity" evidence="4">
    <location>
        <begin position="889"/>
        <end position="900"/>
    </location>
</feature>
<feature type="compositionally biased region" description="Low complexity" evidence="4">
    <location>
        <begin position="723"/>
        <end position="736"/>
    </location>
</feature>
<dbReference type="Pfam" id="PF16077">
    <property type="entry name" value="Spaetzle"/>
    <property type="match status" value="1"/>
</dbReference>
<dbReference type="Proteomes" id="UP000268350">
    <property type="component" value="Unassembled WGS sequence"/>
</dbReference>
<protein>
    <submittedName>
        <fullName evidence="8">Blast:Protein spaetzle</fullName>
    </submittedName>
</protein>
<gene>
    <name evidence="8" type="ORF">DGUA_6G008297</name>
</gene>
<dbReference type="GO" id="GO:0045087">
    <property type="term" value="P:innate immune response"/>
    <property type="evidence" value="ECO:0007669"/>
    <property type="project" value="TreeGrafter"/>
</dbReference>
<evidence type="ECO:0000259" key="6">
    <source>
        <dbReference type="Pfam" id="PF16077"/>
    </source>
</evidence>
<dbReference type="GO" id="GO:0008083">
    <property type="term" value="F:growth factor activity"/>
    <property type="evidence" value="ECO:0007669"/>
    <property type="project" value="TreeGrafter"/>
</dbReference>
<evidence type="ECO:0000256" key="3">
    <source>
        <dbReference type="ARBA" id="ARBA00023180"/>
    </source>
</evidence>
<evidence type="ECO:0000313" key="8">
    <source>
        <dbReference type="EMBL" id="SPP77590.1"/>
    </source>
</evidence>
<dbReference type="PANTHER" id="PTHR23199">
    <property type="entry name" value="NEUROTROPHIN 1-RELATED"/>
    <property type="match status" value="1"/>
</dbReference>
<dbReference type="EMBL" id="OUUW01000002">
    <property type="protein sequence ID" value="SPP77590.1"/>
    <property type="molecule type" value="Genomic_DNA"/>
</dbReference>
<feature type="region of interest" description="Disordered" evidence="4">
    <location>
        <begin position="982"/>
        <end position="1007"/>
    </location>
</feature>
<dbReference type="InterPro" id="IPR032104">
    <property type="entry name" value="Spaetzle"/>
</dbReference>
<dbReference type="InterPro" id="IPR029034">
    <property type="entry name" value="Cystine-knot_cytokine"/>
</dbReference>
<feature type="compositionally biased region" description="Basic residues" evidence="4">
    <location>
        <begin position="389"/>
        <end position="408"/>
    </location>
</feature>
<keyword evidence="2" id="KW-1015">Disulfide bond</keyword>
<keyword evidence="1 5" id="KW-0732">Signal</keyword>
<dbReference type="OrthoDB" id="8197497at2759"/>
<feature type="compositionally biased region" description="Low complexity" evidence="4">
    <location>
        <begin position="701"/>
        <end position="713"/>
    </location>
</feature>
<keyword evidence="3" id="KW-0325">Glycoprotein</keyword>
<dbReference type="SUPFAM" id="SSF57501">
    <property type="entry name" value="Cystine-knot cytokines"/>
    <property type="match status" value="1"/>
</dbReference>
<dbReference type="Pfam" id="PF24103">
    <property type="entry name" value="NT_N"/>
    <property type="match status" value="1"/>
</dbReference>
<feature type="region of interest" description="Disordered" evidence="4">
    <location>
        <begin position="212"/>
        <end position="236"/>
    </location>
</feature>
<feature type="region of interest" description="Disordered" evidence="4">
    <location>
        <begin position="655"/>
        <end position="751"/>
    </location>
</feature>
<dbReference type="AlphaFoldDB" id="A0A3B0JQ49"/>
<name>A0A3B0JQ49_DROGU</name>
<keyword evidence="9" id="KW-1185">Reference proteome</keyword>
<dbReference type="InterPro" id="IPR052444">
    <property type="entry name" value="Spz/Toll_ligand-like"/>
</dbReference>
<feature type="compositionally biased region" description="Low complexity" evidence="4">
    <location>
        <begin position="921"/>
        <end position="932"/>
    </location>
</feature>
<dbReference type="STRING" id="7266.A0A3B0JQ49"/>
<reference evidence="9" key="1">
    <citation type="submission" date="2018-01" db="EMBL/GenBank/DDBJ databases">
        <authorList>
            <person name="Alioto T."/>
            <person name="Alioto T."/>
        </authorList>
    </citation>
    <scope>NUCLEOTIDE SEQUENCE [LARGE SCALE GENOMIC DNA]</scope>
</reference>
<evidence type="ECO:0000256" key="2">
    <source>
        <dbReference type="ARBA" id="ARBA00023157"/>
    </source>
</evidence>
<dbReference type="GO" id="GO:0005121">
    <property type="term" value="F:Toll binding"/>
    <property type="evidence" value="ECO:0007669"/>
    <property type="project" value="TreeGrafter"/>
</dbReference>
<feature type="compositionally biased region" description="Low complexity" evidence="4">
    <location>
        <begin position="826"/>
        <end position="846"/>
    </location>
</feature>
<dbReference type="FunFam" id="2.10.90.10:FF:000043">
    <property type="entry name" value="Neurotrophin 1, isoform A"/>
    <property type="match status" value="1"/>
</dbReference>
<dbReference type="InterPro" id="IPR056200">
    <property type="entry name" value="NT_N"/>
</dbReference>